<dbReference type="GeneID" id="13038735"/>
<keyword evidence="3" id="KW-1003">Cell membrane</keyword>
<dbReference type="InterPro" id="IPR011701">
    <property type="entry name" value="MFS"/>
</dbReference>
<feature type="transmembrane region" description="Helical" evidence="7">
    <location>
        <begin position="216"/>
        <end position="242"/>
    </location>
</feature>
<dbReference type="CDD" id="cd06173">
    <property type="entry name" value="MFS_MefA_like"/>
    <property type="match status" value="1"/>
</dbReference>
<evidence type="ECO:0000256" key="7">
    <source>
        <dbReference type="SAM" id="Phobius"/>
    </source>
</evidence>
<dbReference type="PANTHER" id="PTHR43266">
    <property type="entry name" value="MACROLIDE-EFFLUX PROTEIN"/>
    <property type="match status" value="1"/>
</dbReference>
<dbReference type="Proteomes" id="UP000006064">
    <property type="component" value="Chromosome"/>
</dbReference>
<accession>I3ZRG0</accession>
<dbReference type="SUPFAM" id="SSF103473">
    <property type="entry name" value="MFS general substrate transporter"/>
    <property type="match status" value="1"/>
</dbReference>
<dbReference type="EMBL" id="CP003651">
    <property type="protein sequence ID" value="AFL94294.1"/>
    <property type="molecule type" value="Genomic_DNA"/>
</dbReference>
<proteinExistence type="predicted"/>
<keyword evidence="4 7" id="KW-0812">Transmembrane</keyword>
<feature type="transmembrane region" description="Helical" evidence="7">
    <location>
        <begin position="254"/>
        <end position="276"/>
    </location>
</feature>
<feature type="domain" description="Major facilitator superfamily (MFS) profile" evidence="8">
    <location>
        <begin position="10"/>
        <end position="402"/>
    </location>
</feature>
<protein>
    <submittedName>
        <fullName evidence="9">Major facilitator superfamily permease 1</fullName>
    </submittedName>
</protein>
<dbReference type="HOGENOM" id="CLU_034180_16_3_2"/>
<evidence type="ECO:0000259" key="8">
    <source>
        <dbReference type="PROSITE" id="PS50850"/>
    </source>
</evidence>
<feature type="transmembrane region" description="Helical" evidence="7">
    <location>
        <begin position="351"/>
        <end position="371"/>
    </location>
</feature>
<name>I3ZRG0_THECF</name>
<keyword evidence="10" id="KW-1185">Reference proteome</keyword>
<evidence type="ECO:0000256" key="3">
    <source>
        <dbReference type="ARBA" id="ARBA00022475"/>
    </source>
</evidence>
<feature type="transmembrane region" description="Helical" evidence="7">
    <location>
        <begin position="377"/>
        <end position="399"/>
    </location>
</feature>
<dbReference type="GO" id="GO:0022857">
    <property type="term" value="F:transmembrane transporter activity"/>
    <property type="evidence" value="ECO:0007669"/>
    <property type="project" value="InterPro"/>
</dbReference>
<reference evidence="9 10" key="1">
    <citation type="journal article" date="2012" name="J. Bacteriol.">
        <title>Complete Genome Sequence of the Hyperthermophilic Archaeon Thermococcus sp. Strain CL1, Isolated from a Paralvinella sp. Polychaete Worm Collected from a Hydrothermal Vent.</title>
        <authorList>
            <person name="Jung J.H."/>
            <person name="Holden J.F."/>
            <person name="Seo D.H."/>
            <person name="Park K.H."/>
            <person name="Shin H."/>
            <person name="Ryu S."/>
            <person name="Lee J.H."/>
            <person name="Park C.S."/>
        </authorList>
    </citation>
    <scope>NUCLEOTIDE SEQUENCE [LARGE SCALE GENOMIC DNA]</scope>
    <source>
        <strain evidence="10">DSM 27260 / KACC 17922 / CL1</strain>
    </source>
</reference>
<dbReference type="InterPro" id="IPR020846">
    <property type="entry name" value="MFS_dom"/>
</dbReference>
<feature type="transmembrane region" description="Helical" evidence="7">
    <location>
        <begin position="12"/>
        <end position="37"/>
    </location>
</feature>
<keyword evidence="6 7" id="KW-0472">Membrane</keyword>
<keyword evidence="2" id="KW-0813">Transport</keyword>
<dbReference type="NCBIfam" id="TIGR00900">
    <property type="entry name" value="2A0121"/>
    <property type="match status" value="1"/>
</dbReference>
<evidence type="ECO:0000256" key="5">
    <source>
        <dbReference type="ARBA" id="ARBA00022989"/>
    </source>
</evidence>
<dbReference type="AlphaFoldDB" id="I3ZRG0"/>
<dbReference type="RefSeq" id="WP_014787935.1">
    <property type="nucleotide sequence ID" value="NC_018015.1"/>
</dbReference>
<feature type="transmembrane region" description="Helical" evidence="7">
    <location>
        <begin position="145"/>
        <end position="162"/>
    </location>
</feature>
<evidence type="ECO:0000256" key="2">
    <source>
        <dbReference type="ARBA" id="ARBA00022448"/>
    </source>
</evidence>
<dbReference type="KEGG" id="thm:CL1_0079"/>
<feature type="transmembrane region" description="Helical" evidence="7">
    <location>
        <begin position="76"/>
        <end position="97"/>
    </location>
</feature>
<dbReference type="STRING" id="163003.CL1_0079"/>
<dbReference type="InterPro" id="IPR004751">
    <property type="entry name" value="Drug_antiport"/>
</dbReference>
<sequence>MGDRGSLGRNFWLFAIGRFISQLGWAVQEVALPLYVLDKTHSGGMMSLFVLADVIPSLIVMPFAGVVGDRYNRKRLMVWFDVLRGVLLFAVIAFNFLGIYQLLAIQVIMAVMGTFFGAATSAMFPDLVKPEELEKANSTVSSFSIIARLIGPALGGLIYAFGGIKIALFINATSFFGSGLFEAFIHYEWETREIESMGEVIRDIREGLAFLRSSRYLMVLMGFALFMNAVGQPFGAVIMPYAFREVLKFTSQQFGLLESFFMGGMLLGNLIVAVKLGKNAGRFFFKALAFNGTMILVFIWVISPWAGLSRDVAFMTLAGVGVLWGVSNAIINVPLNAKIQRAVPTELRSRVFSALALLINLSTPLGLVAVGPLLDRYAAWLVSLGIWIIQAVVVFYYWYRYRKVLLENVGDVSTKK</sequence>
<evidence type="ECO:0000313" key="9">
    <source>
        <dbReference type="EMBL" id="AFL94294.1"/>
    </source>
</evidence>
<gene>
    <name evidence="9" type="ORF">CL1_0079</name>
</gene>
<dbReference type="InterPro" id="IPR022324">
    <property type="entry name" value="Bacilysin_exporter_BacE_put"/>
</dbReference>
<dbReference type="OrthoDB" id="117970at2157"/>
<comment type="subcellular location">
    <subcellularLocation>
        <location evidence="1">Cell membrane</location>
        <topology evidence="1">Multi-pass membrane protein</topology>
    </subcellularLocation>
</comment>
<dbReference type="PRINTS" id="PR01988">
    <property type="entry name" value="EXPORTERBACE"/>
</dbReference>
<evidence type="ECO:0000256" key="4">
    <source>
        <dbReference type="ARBA" id="ARBA00022692"/>
    </source>
</evidence>
<evidence type="ECO:0000256" key="1">
    <source>
        <dbReference type="ARBA" id="ARBA00004651"/>
    </source>
</evidence>
<feature type="transmembrane region" description="Helical" evidence="7">
    <location>
        <begin position="283"/>
        <end position="306"/>
    </location>
</feature>
<evidence type="ECO:0000313" key="10">
    <source>
        <dbReference type="Proteomes" id="UP000006064"/>
    </source>
</evidence>
<organism evidence="9 10">
    <name type="scientific">Thermococcus cleftensis (strain DSM 27260 / KACC 17922 / CL1)</name>
    <dbReference type="NCBI Taxonomy" id="163003"/>
    <lineage>
        <taxon>Archaea</taxon>
        <taxon>Methanobacteriati</taxon>
        <taxon>Methanobacteriota</taxon>
        <taxon>Thermococci</taxon>
        <taxon>Thermococcales</taxon>
        <taxon>Thermococcaceae</taxon>
        <taxon>Thermococcus</taxon>
    </lineage>
</organism>
<evidence type="ECO:0000256" key="6">
    <source>
        <dbReference type="ARBA" id="ARBA00023136"/>
    </source>
</evidence>
<feature type="transmembrane region" description="Helical" evidence="7">
    <location>
        <begin position="312"/>
        <end position="331"/>
    </location>
</feature>
<feature type="transmembrane region" description="Helical" evidence="7">
    <location>
        <begin position="43"/>
        <end position="64"/>
    </location>
</feature>
<dbReference type="InterPro" id="IPR036259">
    <property type="entry name" value="MFS_trans_sf"/>
</dbReference>
<dbReference type="Gene3D" id="1.20.1250.20">
    <property type="entry name" value="MFS general substrate transporter like domains"/>
    <property type="match status" value="1"/>
</dbReference>
<dbReference type="PROSITE" id="PS50850">
    <property type="entry name" value="MFS"/>
    <property type="match status" value="1"/>
</dbReference>
<dbReference type="GO" id="GO:0005886">
    <property type="term" value="C:plasma membrane"/>
    <property type="evidence" value="ECO:0007669"/>
    <property type="project" value="UniProtKB-SubCell"/>
</dbReference>
<dbReference type="PANTHER" id="PTHR43266:SF9">
    <property type="entry name" value="PERMEASE, MAJOR FACILITATOR SUPERFAMILY-RELATED"/>
    <property type="match status" value="1"/>
</dbReference>
<dbReference type="Pfam" id="PF07690">
    <property type="entry name" value="MFS_1"/>
    <property type="match status" value="1"/>
</dbReference>
<feature type="transmembrane region" description="Helical" evidence="7">
    <location>
        <begin position="103"/>
        <end position="124"/>
    </location>
</feature>
<keyword evidence="5 7" id="KW-1133">Transmembrane helix</keyword>